<dbReference type="PROSITE" id="PS50056">
    <property type="entry name" value="TYR_PHOSPHATASE_2"/>
    <property type="match status" value="1"/>
</dbReference>
<feature type="compositionally biased region" description="Acidic residues" evidence="3">
    <location>
        <begin position="545"/>
        <end position="556"/>
    </location>
</feature>
<feature type="domain" description="Tyrosine specific protein phosphatases" evidence="4">
    <location>
        <begin position="303"/>
        <end position="342"/>
    </location>
</feature>
<gene>
    <name evidence="7" type="ORF">SASPL_157446</name>
</gene>
<feature type="compositionally biased region" description="Polar residues" evidence="3">
    <location>
        <begin position="602"/>
        <end position="611"/>
    </location>
</feature>
<dbReference type="AlphaFoldDB" id="A0A8X8VUX2"/>
<keyword evidence="2" id="KW-0904">Protein phosphatase</keyword>
<evidence type="ECO:0000259" key="4">
    <source>
        <dbReference type="PROSITE" id="PS50056"/>
    </source>
</evidence>
<feature type="compositionally biased region" description="Polar residues" evidence="3">
    <location>
        <begin position="32"/>
        <end position="42"/>
    </location>
</feature>
<dbReference type="InterPro" id="IPR029023">
    <property type="entry name" value="Tensin_phosphatase"/>
</dbReference>
<dbReference type="InterPro" id="IPR029021">
    <property type="entry name" value="Prot-tyrosine_phosphatase-like"/>
</dbReference>
<dbReference type="PROSITE" id="PS51182">
    <property type="entry name" value="C2_TENSIN"/>
    <property type="match status" value="1"/>
</dbReference>
<feature type="compositionally biased region" description="Basic and acidic residues" evidence="3">
    <location>
        <begin position="612"/>
        <end position="621"/>
    </location>
</feature>
<dbReference type="EMBL" id="PNBA02000872">
    <property type="protein sequence ID" value="KAG6382836.1"/>
    <property type="molecule type" value="Genomic_DNA"/>
</dbReference>
<evidence type="ECO:0000259" key="5">
    <source>
        <dbReference type="PROSITE" id="PS51181"/>
    </source>
</evidence>
<dbReference type="GO" id="GO:0004721">
    <property type="term" value="F:phosphoprotein phosphatase activity"/>
    <property type="evidence" value="ECO:0007669"/>
    <property type="project" value="UniProtKB-KW"/>
</dbReference>
<sequence length="655" mass="72519">MESETAKSSLPQPGQDSNVGSSPSNIMEKESSAQGPTSVSSTSAISAWARGLKLTQAQQEPKKTNSGNFTFARLASGLGLQIPSKSDENADKGSAPAQSGVIGSLTKGIVDSSLNAVKAVQVKARHIVSQNKRRYQEGGFDLDMTYITENIIAMGFPAGDLSSGLFGYFEVKANISKSPLIFLGLSYECAPNIIQGFYRNHMEEVIKFFETHHKVGPIDTVKMIEMTKRTQELKVTNTPPKSHVFAELQVIFLNGEMENIKYIIFVQRGCMMLHYLRERVLGVSVCEGRFIRSRLHEDILNVVVVHCKAGKARTGLMICSLLLFLKFFPTAEDCISYYNQQRCVDGKGLILPSQIRYVKYFERILTQFNGEAPPGRRCMLRGFRLHNCPYWVRPSITISNHNGALFSTKKHPKTKDLMPEDFWIRAQKKGIVVFALPGEPGLTELVGDFKVHFHDHQGDFYCWMNTSLMENRVILAASNLDDFDKRKLPSPGFHVEIVMVDYDGTAPSKTRADDSTKGADGKQRDAPSSSENKDPSSQQNKQNNEDDVFSDSDGEEPAPSRSRSVDQRPIPVAGTAPQSEQASKSERVSSVSHQMERLSVGRESTSSQTQSKEVKVDEVERPPSTIPNMGSTDIKAIAADASVFSFGDDEDDESE</sequence>
<reference evidence="7" key="1">
    <citation type="submission" date="2018-01" db="EMBL/GenBank/DDBJ databases">
        <authorList>
            <person name="Mao J.F."/>
        </authorList>
    </citation>
    <scope>NUCLEOTIDE SEQUENCE</scope>
    <source>
        <strain evidence="7">Huo1</strain>
        <tissue evidence="7">Leaf</tissue>
    </source>
</reference>
<accession>A0A8X8VUX2</accession>
<comment type="caution">
    <text evidence="7">The sequence shown here is derived from an EMBL/GenBank/DDBJ whole genome shotgun (WGS) entry which is preliminary data.</text>
</comment>
<dbReference type="Pfam" id="PF22918">
    <property type="entry name" value="PTEN2_C2"/>
    <property type="match status" value="1"/>
</dbReference>
<dbReference type="InterPro" id="IPR014020">
    <property type="entry name" value="Tensin_C2-dom"/>
</dbReference>
<dbReference type="SUPFAM" id="SSF52799">
    <property type="entry name" value="(Phosphotyrosine protein) phosphatases II"/>
    <property type="match status" value="1"/>
</dbReference>
<protein>
    <recommendedName>
        <fullName evidence="9">Phosphatidylinositol-3,4,5-trisphosphate 3-phosphatase and dual-specificity protein phosphatase PTEN</fullName>
    </recommendedName>
</protein>
<evidence type="ECO:0000256" key="3">
    <source>
        <dbReference type="SAM" id="MobiDB-lite"/>
    </source>
</evidence>
<name>A0A8X8VUX2_SALSN</name>
<dbReference type="GO" id="GO:0005829">
    <property type="term" value="C:cytosol"/>
    <property type="evidence" value="ECO:0007669"/>
    <property type="project" value="TreeGrafter"/>
</dbReference>
<evidence type="ECO:0000313" key="7">
    <source>
        <dbReference type="EMBL" id="KAG6382836.1"/>
    </source>
</evidence>
<reference evidence="7" key="2">
    <citation type="submission" date="2020-08" db="EMBL/GenBank/DDBJ databases">
        <title>Plant Genome Project.</title>
        <authorList>
            <person name="Zhang R.-G."/>
        </authorList>
    </citation>
    <scope>NUCLEOTIDE SEQUENCE</scope>
    <source>
        <strain evidence="7">Huo1</strain>
        <tissue evidence="7">Leaf</tissue>
    </source>
</reference>
<dbReference type="PROSITE" id="PS51181">
    <property type="entry name" value="PPASE_TENSIN"/>
    <property type="match status" value="1"/>
</dbReference>
<feature type="domain" description="C2 tensin-type" evidence="6">
    <location>
        <begin position="375"/>
        <end position="502"/>
    </location>
</feature>
<feature type="compositionally biased region" description="Basic and acidic residues" evidence="3">
    <location>
        <begin position="510"/>
        <end position="525"/>
    </location>
</feature>
<dbReference type="PROSITE" id="PS00383">
    <property type="entry name" value="TYR_PHOSPHATASE_1"/>
    <property type="match status" value="1"/>
</dbReference>
<evidence type="ECO:0000259" key="6">
    <source>
        <dbReference type="PROSITE" id="PS51182"/>
    </source>
</evidence>
<dbReference type="InterPro" id="IPR000387">
    <property type="entry name" value="Tyr_Pase_dom"/>
</dbReference>
<evidence type="ECO:0000256" key="1">
    <source>
        <dbReference type="ARBA" id="ARBA00022801"/>
    </source>
</evidence>
<dbReference type="PANTHER" id="PTHR12305:SF98">
    <property type="entry name" value="PHOSPHATIDYLINOSITOL-3,4,5-TRISPHOSPHATE 3-PHOSPHATASE"/>
    <property type="match status" value="1"/>
</dbReference>
<dbReference type="InterPro" id="IPR016130">
    <property type="entry name" value="Tyr_Pase_AS"/>
</dbReference>
<dbReference type="GO" id="GO:0016314">
    <property type="term" value="F:phosphatidylinositol-3,4,5-trisphosphate 3-phosphatase activity"/>
    <property type="evidence" value="ECO:0007669"/>
    <property type="project" value="TreeGrafter"/>
</dbReference>
<dbReference type="SMART" id="SM01326">
    <property type="entry name" value="PTEN_C2"/>
    <property type="match status" value="1"/>
</dbReference>
<keyword evidence="1" id="KW-0378">Hydrolase</keyword>
<feature type="region of interest" description="Disordered" evidence="3">
    <location>
        <begin position="1"/>
        <end position="42"/>
    </location>
</feature>
<evidence type="ECO:0008006" key="9">
    <source>
        <dbReference type="Google" id="ProtNLM"/>
    </source>
</evidence>
<feature type="domain" description="Phosphatase tensin-type" evidence="5">
    <location>
        <begin position="133"/>
        <end position="368"/>
    </location>
</feature>
<dbReference type="InterPro" id="IPR055183">
    <property type="entry name" value="PTEN2A/B_C2"/>
</dbReference>
<dbReference type="Proteomes" id="UP000298416">
    <property type="component" value="Unassembled WGS sequence"/>
</dbReference>
<feature type="compositionally biased region" description="Polar residues" evidence="3">
    <location>
        <begin position="576"/>
        <end position="593"/>
    </location>
</feature>
<feature type="compositionally biased region" description="Polar residues" evidence="3">
    <location>
        <begin position="1"/>
        <end position="25"/>
    </location>
</feature>
<dbReference type="PANTHER" id="PTHR12305">
    <property type="entry name" value="PHOSPHATASE WITH HOMOLOGY TO TENSIN"/>
    <property type="match status" value="1"/>
</dbReference>
<feature type="region of interest" description="Disordered" evidence="3">
    <location>
        <begin position="505"/>
        <end position="631"/>
    </location>
</feature>
<dbReference type="InterPro" id="IPR051281">
    <property type="entry name" value="Dual-spec_lipid-protein_phosph"/>
</dbReference>
<organism evidence="7">
    <name type="scientific">Salvia splendens</name>
    <name type="common">Scarlet sage</name>
    <dbReference type="NCBI Taxonomy" id="180675"/>
    <lineage>
        <taxon>Eukaryota</taxon>
        <taxon>Viridiplantae</taxon>
        <taxon>Streptophyta</taxon>
        <taxon>Embryophyta</taxon>
        <taxon>Tracheophyta</taxon>
        <taxon>Spermatophyta</taxon>
        <taxon>Magnoliopsida</taxon>
        <taxon>eudicotyledons</taxon>
        <taxon>Gunneridae</taxon>
        <taxon>Pentapetalae</taxon>
        <taxon>asterids</taxon>
        <taxon>lamiids</taxon>
        <taxon>Lamiales</taxon>
        <taxon>Lamiaceae</taxon>
        <taxon>Nepetoideae</taxon>
        <taxon>Mentheae</taxon>
        <taxon>Salviinae</taxon>
        <taxon>Salvia</taxon>
        <taxon>Salvia subgen. Calosphace</taxon>
        <taxon>core Calosphace</taxon>
    </lineage>
</organism>
<feature type="compositionally biased region" description="Polar residues" evidence="3">
    <location>
        <begin position="526"/>
        <end position="542"/>
    </location>
</feature>
<evidence type="ECO:0000313" key="8">
    <source>
        <dbReference type="Proteomes" id="UP000298416"/>
    </source>
</evidence>
<evidence type="ECO:0000256" key="2">
    <source>
        <dbReference type="ARBA" id="ARBA00022912"/>
    </source>
</evidence>
<dbReference type="Gene3D" id="3.90.190.10">
    <property type="entry name" value="Protein tyrosine phosphatase superfamily"/>
    <property type="match status" value="1"/>
</dbReference>
<proteinExistence type="predicted"/>
<keyword evidence="8" id="KW-1185">Reference proteome</keyword>